<name>A0ACC3C2G1_PYRYE</name>
<organism evidence="1 2">
    <name type="scientific">Pyropia yezoensis</name>
    <name type="common">Susabi-nori</name>
    <name type="synonym">Porphyra yezoensis</name>
    <dbReference type="NCBI Taxonomy" id="2788"/>
    <lineage>
        <taxon>Eukaryota</taxon>
        <taxon>Rhodophyta</taxon>
        <taxon>Bangiophyceae</taxon>
        <taxon>Bangiales</taxon>
        <taxon>Bangiaceae</taxon>
        <taxon>Pyropia</taxon>
    </lineage>
</organism>
<reference evidence="1" key="1">
    <citation type="submission" date="2019-11" db="EMBL/GenBank/DDBJ databases">
        <title>Nori genome reveals adaptations in red seaweeds to the harsh intertidal environment.</title>
        <authorList>
            <person name="Wang D."/>
            <person name="Mao Y."/>
        </authorList>
    </citation>
    <scope>NUCLEOTIDE SEQUENCE</scope>
    <source>
        <tissue evidence="1">Gametophyte</tissue>
    </source>
</reference>
<gene>
    <name evidence="1" type="ORF">I4F81_006549</name>
</gene>
<proteinExistence type="predicted"/>
<dbReference type="EMBL" id="CM020619">
    <property type="protein sequence ID" value="KAK1863997.1"/>
    <property type="molecule type" value="Genomic_DNA"/>
</dbReference>
<dbReference type="Proteomes" id="UP000798662">
    <property type="component" value="Chromosome 2"/>
</dbReference>
<keyword evidence="2" id="KW-1185">Reference proteome</keyword>
<sequence>MAFLPTPSLPGNPPRRLAATTPRRVAPPGGDPPRRRHSPRPPPPSASAAEPLHEWRRFRAALIAAEAAAAGTPASVSSGGGGGGAHAGGTAAWAHSVPTVEAGGCLVASPAYPWALGRRHLARAVVLVTEVGPDGVRGLIVNHELGRCEAVKGMVGAEFQHNRLYLGGDVSLGTISILHRRSSLLGAGAVEVCPGVFLGGFNASRAAVAAAKAEAAEFRFLRGYMRWSTAAMATELTDGAWRTVAAAPDVLLPPPVGERVRRPGGGGGKHPRRGLWETLIASSASSP</sequence>
<accession>A0ACC3C2G1</accession>
<comment type="caution">
    <text evidence="1">The sequence shown here is derived from an EMBL/GenBank/DDBJ whole genome shotgun (WGS) entry which is preliminary data.</text>
</comment>
<evidence type="ECO:0000313" key="1">
    <source>
        <dbReference type="EMBL" id="KAK1863997.1"/>
    </source>
</evidence>
<protein>
    <submittedName>
        <fullName evidence="1">Uncharacterized protein</fullName>
    </submittedName>
</protein>
<evidence type="ECO:0000313" key="2">
    <source>
        <dbReference type="Proteomes" id="UP000798662"/>
    </source>
</evidence>